<feature type="DNA-binding region" description="OmpR/PhoB-type" evidence="7">
    <location>
        <begin position="131"/>
        <end position="225"/>
    </location>
</feature>
<dbReference type="SMART" id="SM00862">
    <property type="entry name" value="Trans_reg_C"/>
    <property type="match status" value="1"/>
</dbReference>
<evidence type="ECO:0000256" key="2">
    <source>
        <dbReference type="ARBA" id="ARBA00023012"/>
    </source>
</evidence>
<comment type="caution">
    <text evidence="10">The sequence shown here is derived from an EMBL/GenBank/DDBJ whole genome shotgun (WGS) entry which is preliminary data.</text>
</comment>
<dbReference type="InterPro" id="IPR001789">
    <property type="entry name" value="Sig_transdc_resp-reg_receiver"/>
</dbReference>
<accession>A0ABS6DUB6</accession>
<evidence type="ECO:0000256" key="5">
    <source>
        <dbReference type="ARBA" id="ARBA00023163"/>
    </source>
</evidence>
<evidence type="ECO:0000256" key="1">
    <source>
        <dbReference type="ARBA" id="ARBA00022553"/>
    </source>
</evidence>
<evidence type="ECO:0000256" key="3">
    <source>
        <dbReference type="ARBA" id="ARBA00023015"/>
    </source>
</evidence>
<name>A0ABS6DUB6_9FIRM</name>
<proteinExistence type="predicted"/>
<dbReference type="PANTHER" id="PTHR48111">
    <property type="entry name" value="REGULATOR OF RPOS"/>
    <property type="match status" value="1"/>
</dbReference>
<keyword evidence="4 7" id="KW-0238">DNA-binding</keyword>
<dbReference type="Pfam" id="PF00072">
    <property type="entry name" value="Response_reg"/>
    <property type="match status" value="1"/>
</dbReference>
<evidence type="ECO:0000259" key="9">
    <source>
        <dbReference type="PROSITE" id="PS51755"/>
    </source>
</evidence>
<dbReference type="Proteomes" id="UP001196301">
    <property type="component" value="Unassembled WGS sequence"/>
</dbReference>
<keyword evidence="5" id="KW-0804">Transcription</keyword>
<keyword evidence="3" id="KW-0805">Transcription regulation</keyword>
<keyword evidence="2" id="KW-0902">Two-component regulatory system</keyword>
<dbReference type="InterPro" id="IPR001867">
    <property type="entry name" value="OmpR/PhoB-type_DNA-bd"/>
</dbReference>
<sequence length="226" mass="26090">MRLVKVSTKILIIEDEIDIREGISEFLSEVGYEVTQAGDGQEGIDLFKKNKFDLVLLDIMLPKINGFGVLNQIREISNVPVIMLTAMNDDYSQIMSFNSEADDYITKPFSVIILQKRIEALLRRSQKTENTNKWIYKDIEVDFLGFSAKKGGEFVDLKPKEIKLLELLIKHKKQVLTRTQMLDNLWDIDEAPADRVIDVYIKNLRKKLSLDCIITVKGIGYKFEER</sequence>
<organism evidence="10 11">
    <name type="scientific">Intestinibacter bartlettii</name>
    <dbReference type="NCBI Taxonomy" id="261299"/>
    <lineage>
        <taxon>Bacteria</taxon>
        <taxon>Bacillati</taxon>
        <taxon>Bacillota</taxon>
        <taxon>Clostridia</taxon>
        <taxon>Peptostreptococcales</taxon>
        <taxon>Peptostreptococcaceae</taxon>
        <taxon>Intestinibacter</taxon>
    </lineage>
</organism>
<dbReference type="PROSITE" id="PS50110">
    <property type="entry name" value="RESPONSE_REGULATORY"/>
    <property type="match status" value="1"/>
</dbReference>
<dbReference type="CDD" id="cd00383">
    <property type="entry name" value="trans_reg_C"/>
    <property type="match status" value="1"/>
</dbReference>
<keyword evidence="1 6" id="KW-0597">Phosphoprotein</keyword>
<gene>
    <name evidence="10" type="ORF">KQI20_03140</name>
</gene>
<evidence type="ECO:0000256" key="6">
    <source>
        <dbReference type="PROSITE-ProRule" id="PRU00169"/>
    </source>
</evidence>
<dbReference type="CDD" id="cd17574">
    <property type="entry name" value="REC_OmpR"/>
    <property type="match status" value="1"/>
</dbReference>
<evidence type="ECO:0000313" key="10">
    <source>
        <dbReference type="EMBL" id="MBU5335425.1"/>
    </source>
</evidence>
<dbReference type="SMART" id="SM00448">
    <property type="entry name" value="REC"/>
    <property type="match status" value="1"/>
</dbReference>
<protein>
    <submittedName>
        <fullName evidence="10">Response regulator transcription factor</fullName>
    </submittedName>
</protein>
<feature type="domain" description="OmpR/PhoB-type" evidence="9">
    <location>
        <begin position="131"/>
        <end position="225"/>
    </location>
</feature>
<evidence type="ECO:0000259" key="8">
    <source>
        <dbReference type="PROSITE" id="PS50110"/>
    </source>
</evidence>
<evidence type="ECO:0000256" key="4">
    <source>
        <dbReference type="ARBA" id="ARBA00023125"/>
    </source>
</evidence>
<dbReference type="Pfam" id="PF00486">
    <property type="entry name" value="Trans_reg_C"/>
    <property type="match status" value="1"/>
</dbReference>
<keyword evidence="11" id="KW-1185">Reference proteome</keyword>
<evidence type="ECO:0000313" key="11">
    <source>
        <dbReference type="Proteomes" id="UP001196301"/>
    </source>
</evidence>
<evidence type="ECO:0000256" key="7">
    <source>
        <dbReference type="PROSITE-ProRule" id="PRU01091"/>
    </source>
</evidence>
<feature type="domain" description="Response regulatory" evidence="8">
    <location>
        <begin position="9"/>
        <end position="122"/>
    </location>
</feature>
<reference evidence="10 11" key="1">
    <citation type="submission" date="2021-06" db="EMBL/GenBank/DDBJ databases">
        <authorList>
            <person name="Sun Q."/>
            <person name="Li D."/>
        </authorList>
    </citation>
    <scope>NUCLEOTIDE SEQUENCE [LARGE SCALE GENOMIC DNA]</scope>
    <source>
        <strain evidence="10 11">N19</strain>
    </source>
</reference>
<dbReference type="InterPro" id="IPR039420">
    <property type="entry name" value="WalR-like"/>
</dbReference>
<dbReference type="PROSITE" id="PS51755">
    <property type="entry name" value="OMPR_PHOB"/>
    <property type="match status" value="1"/>
</dbReference>
<dbReference type="PANTHER" id="PTHR48111:SF21">
    <property type="entry name" value="DNA-BINDING DUAL MASTER TRANSCRIPTIONAL REGULATOR RPAA"/>
    <property type="match status" value="1"/>
</dbReference>
<dbReference type="EMBL" id="JAHLOQ010000005">
    <property type="protein sequence ID" value="MBU5335425.1"/>
    <property type="molecule type" value="Genomic_DNA"/>
</dbReference>
<feature type="modified residue" description="4-aspartylphosphate" evidence="6">
    <location>
        <position position="58"/>
    </location>
</feature>